<proteinExistence type="predicted"/>
<reference evidence="1 2" key="1">
    <citation type="journal article" date="2013" name="Genome Announc.">
        <title>Complete Genome Sequence of the Pseudomonas fluorescens Bacteriophage UFV-P2.</title>
        <authorList>
            <person name="Eller M.R."/>
            <person name="Salgado R.L."/>
            <person name="Vidigal P.M."/>
            <person name="Alves M.P."/>
            <person name="Dias R.S."/>
            <person name="de Oliveira L.L."/>
            <person name="da Silva C.C."/>
            <person name="de Carvalho A.F."/>
            <person name="De Paula S.O."/>
        </authorList>
    </citation>
    <scope>NUCLEOTIDE SEQUENCE [LARGE SCALE GENOMIC DNA]</scope>
</reference>
<protein>
    <submittedName>
        <fullName evidence="1">Uncharacterized protein</fullName>
    </submittedName>
</protein>
<evidence type="ECO:0000313" key="1">
    <source>
        <dbReference type="EMBL" id="AGH62729.1"/>
    </source>
</evidence>
<dbReference type="RefSeq" id="YP_007518487.1">
    <property type="nucleotide sequence ID" value="NC_018850.2"/>
</dbReference>
<dbReference type="GeneID" id="15486161"/>
<accession>M4T4M1</accession>
<dbReference type="EMBL" id="JX863101">
    <property type="protein sequence ID" value="AGH62729.1"/>
    <property type="molecule type" value="Genomic_DNA"/>
</dbReference>
<keyword evidence="2" id="KW-1185">Reference proteome</keyword>
<evidence type="ECO:0000313" key="2">
    <source>
        <dbReference type="Proteomes" id="UP000007008"/>
    </source>
</evidence>
<name>M4T4M1_9CAUD</name>
<sequence>MKGFWKVKVDKHSGGPFTMWATPWLYLIKRRGKFKVELGAF</sequence>
<dbReference type="Proteomes" id="UP000007008">
    <property type="component" value="Segment"/>
</dbReference>
<organism evidence="1 2">
    <name type="scientific">Pseudomonas phage UFV-P2</name>
    <dbReference type="NCBI Taxonomy" id="1235661"/>
    <lineage>
        <taxon>Viruses</taxon>
        <taxon>Duplodnaviria</taxon>
        <taxon>Heunggongvirae</taxon>
        <taxon>Uroviricota</taxon>
        <taxon>Caudoviricetes</taxon>
        <taxon>Vicosavirus</taxon>
        <taxon>Vicosavirus UFVP2</taxon>
    </lineage>
</organism>
<dbReference type="KEGG" id="vg:15486161"/>